<dbReference type="GO" id="GO:0004156">
    <property type="term" value="F:dihydropteroate synthase activity"/>
    <property type="evidence" value="ECO:0007669"/>
    <property type="project" value="UniProtKB-EC"/>
</dbReference>
<comment type="cofactor">
    <cofactor evidence="2">
        <name>Mg(2+)</name>
        <dbReference type="ChEBI" id="CHEBI:18420"/>
    </cofactor>
</comment>
<dbReference type="GO" id="GO:0046656">
    <property type="term" value="P:folic acid biosynthetic process"/>
    <property type="evidence" value="ECO:0007669"/>
    <property type="project" value="UniProtKB-KW"/>
</dbReference>
<protein>
    <recommendedName>
        <fullName evidence="4">dihydropteroate synthase</fullName>
        <ecNumber evidence="4">2.5.1.15</ecNumber>
    </recommendedName>
</protein>
<dbReference type="InterPro" id="IPR045031">
    <property type="entry name" value="DHP_synth-like"/>
</dbReference>
<dbReference type="SUPFAM" id="SSF51717">
    <property type="entry name" value="Dihydropteroate synthetase-like"/>
    <property type="match status" value="1"/>
</dbReference>
<dbReference type="PANTHER" id="PTHR20941:SF1">
    <property type="entry name" value="FOLIC ACID SYNTHESIS PROTEIN FOL1"/>
    <property type="match status" value="1"/>
</dbReference>
<dbReference type="GO" id="GO:0046654">
    <property type="term" value="P:tetrahydrofolate biosynthetic process"/>
    <property type="evidence" value="ECO:0007669"/>
    <property type="project" value="TreeGrafter"/>
</dbReference>
<evidence type="ECO:0000256" key="8">
    <source>
        <dbReference type="ARBA" id="ARBA00022909"/>
    </source>
</evidence>
<evidence type="ECO:0000256" key="2">
    <source>
        <dbReference type="ARBA" id="ARBA00001946"/>
    </source>
</evidence>
<evidence type="ECO:0000256" key="1">
    <source>
        <dbReference type="ARBA" id="ARBA00000012"/>
    </source>
</evidence>
<dbReference type="NCBIfam" id="TIGR01496">
    <property type="entry name" value="DHPS"/>
    <property type="match status" value="1"/>
</dbReference>
<keyword evidence="8" id="KW-0289">Folate biosynthesis</keyword>
<evidence type="ECO:0000256" key="6">
    <source>
        <dbReference type="ARBA" id="ARBA00022723"/>
    </source>
</evidence>
<dbReference type="PROSITE" id="PS50972">
    <property type="entry name" value="PTERIN_BINDING"/>
    <property type="match status" value="1"/>
</dbReference>
<comment type="caution">
    <text evidence="10">The sequence shown here is derived from an EMBL/GenBank/DDBJ whole genome shotgun (WGS) entry which is preliminary data.</text>
</comment>
<evidence type="ECO:0000256" key="3">
    <source>
        <dbReference type="ARBA" id="ARBA00004763"/>
    </source>
</evidence>
<evidence type="ECO:0000259" key="9">
    <source>
        <dbReference type="PROSITE" id="PS50972"/>
    </source>
</evidence>
<comment type="pathway">
    <text evidence="3">Cofactor biosynthesis; tetrahydrofolate biosynthesis; 7,8-dihydrofolate from 2-amino-4-hydroxy-6-hydroxymethyl-7,8-dihydropteridine diphosphate and 4-aminobenzoate: step 1/2.</text>
</comment>
<evidence type="ECO:0000256" key="4">
    <source>
        <dbReference type="ARBA" id="ARBA00012458"/>
    </source>
</evidence>
<dbReference type="PANTHER" id="PTHR20941">
    <property type="entry name" value="FOLATE SYNTHESIS PROTEINS"/>
    <property type="match status" value="1"/>
</dbReference>
<dbReference type="AlphaFoldDB" id="A0A6N6VX24"/>
<organism evidence="10 11">
    <name type="scientific">Silvanigrella paludirubra</name>
    <dbReference type="NCBI Taxonomy" id="2499159"/>
    <lineage>
        <taxon>Bacteria</taxon>
        <taxon>Pseudomonadati</taxon>
        <taxon>Bdellovibrionota</taxon>
        <taxon>Oligoflexia</taxon>
        <taxon>Silvanigrellales</taxon>
        <taxon>Silvanigrellaceae</taxon>
        <taxon>Silvanigrella</taxon>
    </lineage>
</organism>
<evidence type="ECO:0000313" key="10">
    <source>
        <dbReference type="EMBL" id="KAB8039023.1"/>
    </source>
</evidence>
<accession>A0A6N6VX24</accession>
<keyword evidence="6" id="KW-0479">Metal-binding</keyword>
<dbReference type="GO" id="GO:0046872">
    <property type="term" value="F:metal ion binding"/>
    <property type="evidence" value="ECO:0007669"/>
    <property type="project" value="UniProtKB-KW"/>
</dbReference>
<dbReference type="InterPro" id="IPR011005">
    <property type="entry name" value="Dihydropteroate_synth-like_sf"/>
</dbReference>
<name>A0A6N6VX24_9BACT</name>
<evidence type="ECO:0000313" key="11">
    <source>
        <dbReference type="Proteomes" id="UP000437748"/>
    </source>
</evidence>
<reference evidence="10 11" key="1">
    <citation type="submission" date="2019-10" db="EMBL/GenBank/DDBJ databases">
        <title>New species of Slilvanegrellaceae.</title>
        <authorList>
            <person name="Pitt A."/>
            <person name="Hahn M.W."/>
        </authorList>
    </citation>
    <scope>NUCLEOTIDE SEQUENCE [LARGE SCALE GENOMIC DNA]</scope>
    <source>
        <strain evidence="10 11">SP-Ram-0.45-NSY-1</strain>
    </source>
</reference>
<evidence type="ECO:0000256" key="5">
    <source>
        <dbReference type="ARBA" id="ARBA00022679"/>
    </source>
</evidence>
<keyword evidence="7" id="KW-0460">Magnesium</keyword>
<gene>
    <name evidence="10" type="primary">folP</name>
    <name evidence="10" type="ORF">GCL60_09195</name>
</gene>
<dbReference type="PROSITE" id="PS00793">
    <property type="entry name" value="DHPS_2"/>
    <property type="match status" value="1"/>
</dbReference>
<dbReference type="Proteomes" id="UP000437748">
    <property type="component" value="Unassembled WGS sequence"/>
</dbReference>
<feature type="domain" description="Pterin-binding" evidence="9">
    <location>
        <begin position="23"/>
        <end position="292"/>
    </location>
</feature>
<dbReference type="EC" id="2.5.1.15" evidence="4"/>
<evidence type="ECO:0000256" key="7">
    <source>
        <dbReference type="ARBA" id="ARBA00022842"/>
    </source>
</evidence>
<sequence>MVKPKMNISGAKKFENLCNENKTIWMGILNITPDSFSDGGKFNSKYLALKRALELINSGALILDIGGVSTKPYSEKLNSHSEFERVYEIIKFLKNKIPQNILISIDSSSPYVTDLLAKENLIDIINDQFSARIEENIKIKNEFMFVNNAHIASEYQLGYIIMHMQGTPENMQLKPSYENCGNDVILFLKDRLQFAENLGVKYIVLDPGIGFGKTVENNLELISAEFINKLSSLKRPILIGLSRKWFLGQLYPELIEPHTRDKVTKQYEFNCISYGAKIIRSHVMPSEIELNTR</sequence>
<dbReference type="EMBL" id="WFLM01000003">
    <property type="protein sequence ID" value="KAB8039023.1"/>
    <property type="molecule type" value="Genomic_DNA"/>
</dbReference>
<dbReference type="InterPro" id="IPR006390">
    <property type="entry name" value="DHP_synth_dom"/>
</dbReference>
<keyword evidence="11" id="KW-1185">Reference proteome</keyword>
<keyword evidence="5 10" id="KW-0808">Transferase</keyword>
<proteinExistence type="predicted"/>
<dbReference type="InterPro" id="IPR000489">
    <property type="entry name" value="Pterin-binding_dom"/>
</dbReference>
<dbReference type="GO" id="GO:0005829">
    <property type="term" value="C:cytosol"/>
    <property type="evidence" value="ECO:0007669"/>
    <property type="project" value="TreeGrafter"/>
</dbReference>
<dbReference type="Pfam" id="PF00809">
    <property type="entry name" value="Pterin_bind"/>
    <property type="match status" value="1"/>
</dbReference>
<dbReference type="Gene3D" id="3.20.20.20">
    <property type="entry name" value="Dihydropteroate synthase-like"/>
    <property type="match status" value="1"/>
</dbReference>
<comment type="catalytic activity">
    <reaction evidence="1">
        <text>(7,8-dihydropterin-6-yl)methyl diphosphate + 4-aminobenzoate = 7,8-dihydropteroate + diphosphate</text>
        <dbReference type="Rhea" id="RHEA:19949"/>
        <dbReference type="ChEBI" id="CHEBI:17836"/>
        <dbReference type="ChEBI" id="CHEBI:17839"/>
        <dbReference type="ChEBI" id="CHEBI:33019"/>
        <dbReference type="ChEBI" id="CHEBI:72950"/>
        <dbReference type="EC" id="2.5.1.15"/>
    </reaction>
</comment>